<dbReference type="AlphaFoldDB" id="A0A0F9DRW4"/>
<comment type="caution">
    <text evidence="1">The sequence shown here is derived from an EMBL/GenBank/DDBJ whole genome shotgun (WGS) entry which is preliminary data.</text>
</comment>
<organism evidence="1">
    <name type="scientific">marine sediment metagenome</name>
    <dbReference type="NCBI Taxonomy" id="412755"/>
    <lineage>
        <taxon>unclassified sequences</taxon>
        <taxon>metagenomes</taxon>
        <taxon>ecological metagenomes</taxon>
    </lineage>
</organism>
<dbReference type="EMBL" id="LAZR01038114">
    <property type="protein sequence ID" value="KKL20401.1"/>
    <property type="molecule type" value="Genomic_DNA"/>
</dbReference>
<name>A0A0F9DRW4_9ZZZZ</name>
<evidence type="ECO:0000313" key="1">
    <source>
        <dbReference type="EMBL" id="KKL20401.1"/>
    </source>
</evidence>
<protein>
    <submittedName>
        <fullName evidence="1">Uncharacterized protein</fullName>
    </submittedName>
</protein>
<feature type="non-terminal residue" evidence="1">
    <location>
        <position position="189"/>
    </location>
</feature>
<accession>A0A0F9DRW4</accession>
<sequence length="189" mass="20463">MGMVQNLLKNEKFKKLPPRQRRLAFRVALNEDPKFKNLPLDQLNLAEDELVRDTGPSLGSRVGKAAHTAVRVSDVPRQAVLAHAGGFPMKRALEQIDDPSKVITGQEVIEKQFPVTEETGFFGAAGRAALGTALEFADPLILPAAAKSAVNLGRRAVGGAKKTFGKIFGKTPPIKLTEEMVVRQTPEGQ</sequence>
<reference evidence="1" key="1">
    <citation type="journal article" date="2015" name="Nature">
        <title>Complex archaea that bridge the gap between prokaryotes and eukaryotes.</title>
        <authorList>
            <person name="Spang A."/>
            <person name="Saw J.H."/>
            <person name="Jorgensen S.L."/>
            <person name="Zaremba-Niedzwiedzka K."/>
            <person name="Martijn J."/>
            <person name="Lind A.E."/>
            <person name="van Eijk R."/>
            <person name="Schleper C."/>
            <person name="Guy L."/>
            <person name="Ettema T.J."/>
        </authorList>
    </citation>
    <scope>NUCLEOTIDE SEQUENCE</scope>
</reference>
<proteinExistence type="predicted"/>
<gene>
    <name evidence="1" type="ORF">LCGC14_2455840</name>
</gene>